<dbReference type="GO" id="GO:0004519">
    <property type="term" value="F:endonuclease activity"/>
    <property type="evidence" value="ECO:0007669"/>
    <property type="project" value="InterPro"/>
</dbReference>
<dbReference type="InterPro" id="IPR007560">
    <property type="entry name" value="Restrct_endonuc_IV_Mrr"/>
</dbReference>
<evidence type="ECO:0000313" key="3">
    <source>
        <dbReference type="Proteomes" id="UP000005732"/>
    </source>
</evidence>
<dbReference type="AlphaFoldDB" id="J0W9R2"/>
<name>J0W9R2_RHILT</name>
<dbReference type="InterPro" id="IPR011856">
    <property type="entry name" value="tRNA_endonuc-like_dom_sf"/>
</dbReference>
<evidence type="ECO:0000313" key="2">
    <source>
        <dbReference type="EMBL" id="EJC82491.1"/>
    </source>
</evidence>
<sequence>MSKAGYTRTINPLQFSALEPKRFEDLVRQLLYDFRNWRQLEATGRSGSDDGFDARGWEVQFPNAALEDEEETEQDRIWLIQCKRERQIGPAKLAKYLGEIPEEERRHLHGVIFCAAADFSKVCRDRFRSWCSENGISECYLWGKAELEDALFQPKNDHLLFAYFGLSLQIRRRSDQARLRARTTIKRKLKRAFEKSFNVLIRAADDTDYPYTMGKEEFRWWVFSEPRLTHRGLELNWRRHYAFLEDDRWDCANAVNIDRSSPISDPWRGSHDRSQELDAVSGIWGALPDERKGYVSVTGIISFDDILEVDEVGDDITDLPHIFIRLDSNNVHPFTDCVVDATPDNDLLPDARCEYFPRQYTKPVTSDG</sequence>
<dbReference type="RefSeq" id="WP_003584156.1">
    <property type="nucleotide sequence ID" value="NZ_JH719395.1"/>
</dbReference>
<evidence type="ECO:0000259" key="1">
    <source>
        <dbReference type="Pfam" id="PF04471"/>
    </source>
</evidence>
<dbReference type="GO" id="GO:0003677">
    <property type="term" value="F:DNA binding"/>
    <property type="evidence" value="ECO:0007669"/>
    <property type="project" value="InterPro"/>
</dbReference>
<dbReference type="Gene3D" id="3.40.1350.10">
    <property type="match status" value="1"/>
</dbReference>
<feature type="domain" description="Restriction endonuclease type IV Mrr" evidence="1">
    <location>
        <begin position="17"/>
        <end position="127"/>
    </location>
</feature>
<organism evidence="2 3">
    <name type="scientific">Rhizobium leguminosarum bv. trifolii WSM2297</name>
    <dbReference type="NCBI Taxonomy" id="754762"/>
    <lineage>
        <taxon>Bacteria</taxon>
        <taxon>Pseudomonadati</taxon>
        <taxon>Pseudomonadota</taxon>
        <taxon>Alphaproteobacteria</taxon>
        <taxon>Hyphomicrobiales</taxon>
        <taxon>Rhizobiaceae</taxon>
        <taxon>Rhizobium/Agrobacterium group</taxon>
        <taxon>Rhizobium</taxon>
    </lineage>
</organism>
<accession>J0W9R2</accession>
<gene>
    <name evidence="2" type="ORF">Rleg4DRAFT_4206</name>
</gene>
<proteinExistence type="predicted"/>
<dbReference type="GO" id="GO:0009307">
    <property type="term" value="P:DNA restriction-modification system"/>
    <property type="evidence" value="ECO:0007669"/>
    <property type="project" value="InterPro"/>
</dbReference>
<dbReference type="HOGENOM" id="CLU_735502_0_0_5"/>
<dbReference type="Pfam" id="PF04471">
    <property type="entry name" value="Mrr_cat"/>
    <property type="match status" value="1"/>
</dbReference>
<dbReference type="EMBL" id="JH719395">
    <property type="protein sequence ID" value="EJC82491.1"/>
    <property type="molecule type" value="Genomic_DNA"/>
</dbReference>
<dbReference type="Proteomes" id="UP000005732">
    <property type="component" value="Unassembled WGS sequence"/>
</dbReference>
<protein>
    <recommendedName>
        <fullName evidence="1">Restriction endonuclease type IV Mrr domain-containing protein</fullName>
    </recommendedName>
</protein>
<reference evidence="2 3" key="1">
    <citation type="submission" date="2012-02" db="EMBL/GenBank/DDBJ databases">
        <title>Improved High-Quality Draft Sequence of Rhizobium leguminosarum bv. trifolii WSM2297.</title>
        <authorList>
            <consortium name="US DOE Joint Genome Institute"/>
            <person name="Lucas S."/>
            <person name="Han J."/>
            <person name="Lapidus A."/>
            <person name="Cheng J.-F."/>
            <person name="Goodwin L."/>
            <person name="Pitluck S."/>
            <person name="Peters L."/>
            <person name="Ovchinnikova G."/>
            <person name="Zhang X."/>
            <person name="Detter J.C."/>
            <person name="Han C."/>
            <person name="Tapia R."/>
            <person name="Land M."/>
            <person name="Hauser L."/>
            <person name="Kyrpides N."/>
            <person name="Ivanova N."/>
            <person name="Pagani I."/>
            <person name="Brau L."/>
            <person name="Yates R."/>
            <person name="O'Hara G."/>
            <person name="Rui T."/>
            <person name="Howieson J."/>
            <person name="Reeve W."/>
            <person name="Woyke T."/>
        </authorList>
    </citation>
    <scope>NUCLEOTIDE SEQUENCE [LARGE SCALE GENOMIC DNA]</scope>
    <source>
        <strain evidence="2 3">WSM2297</strain>
    </source>
</reference>